<evidence type="ECO:0000313" key="2">
    <source>
        <dbReference type="EMBL" id="GFT08093.1"/>
    </source>
</evidence>
<name>A0A8X6TGH4_NEPPI</name>
<organism evidence="2 3">
    <name type="scientific">Nephila pilipes</name>
    <name type="common">Giant wood spider</name>
    <name type="synonym">Nephila maculata</name>
    <dbReference type="NCBI Taxonomy" id="299642"/>
    <lineage>
        <taxon>Eukaryota</taxon>
        <taxon>Metazoa</taxon>
        <taxon>Ecdysozoa</taxon>
        <taxon>Arthropoda</taxon>
        <taxon>Chelicerata</taxon>
        <taxon>Arachnida</taxon>
        <taxon>Araneae</taxon>
        <taxon>Araneomorphae</taxon>
        <taxon>Entelegynae</taxon>
        <taxon>Araneoidea</taxon>
        <taxon>Nephilidae</taxon>
        <taxon>Nephila</taxon>
    </lineage>
</organism>
<dbReference type="EMBL" id="BMAW01103208">
    <property type="protein sequence ID" value="GFT08093.1"/>
    <property type="molecule type" value="Genomic_DNA"/>
</dbReference>
<feature type="region of interest" description="Disordered" evidence="1">
    <location>
        <begin position="129"/>
        <end position="149"/>
    </location>
</feature>
<protein>
    <submittedName>
        <fullName evidence="2">Uncharacterized protein</fullName>
    </submittedName>
</protein>
<dbReference type="OrthoDB" id="6777324at2759"/>
<evidence type="ECO:0000256" key="1">
    <source>
        <dbReference type="SAM" id="MobiDB-lite"/>
    </source>
</evidence>
<dbReference type="AlphaFoldDB" id="A0A8X6TGH4"/>
<evidence type="ECO:0000313" key="3">
    <source>
        <dbReference type="Proteomes" id="UP000887013"/>
    </source>
</evidence>
<keyword evidence="3" id="KW-1185">Reference proteome</keyword>
<proteinExistence type="predicted"/>
<reference evidence="2" key="1">
    <citation type="submission" date="2020-08" db="EMBL/GenBank/DDBJ databases">
        <title>Multicomponent nature underlies the extraordinary mechanical properties of spider dragline silk.</title>
        <authorList>
            <person name="Kono N."/>
            <person name="Nakamura H."/>
            <person name="Mori M."/>
            <person name="Yoshida Y."/>
            <person name="Ohtoshi R."/>
            <person name="Malay A.D."/>
            <person name="Moran D.A.P."/>
            <person name="Tomita M."/>
            <person name="Numata K."/>
            <person name="Arakawa K."/>
        </authorList>
    </citation>
    <scope>NUCLEOTIDE SEQUENCE</scope>
</reference>
<sequence>MTPELTLLSPNIHTTPTGGLWAPTSKNRKQQIFLQNILVKTEPLRKRKTPNQCYRYQIYFRHSRFCTREFKCGDNHRTRRCTKAPAIPPPPNAFNCGGDHIENYSGCPKNSMSFKPSPSPTTNYWKERRKNAKNNKSQSSTPTNDSQSSSLSFVNEIKFFSKISSLIK</sequence>
<feature type="compositionally biased region" description="Low complexity" evidence="1">
    <location>
        <begin position="137"/>
        <end position="149"/>
    </location>
</feature>
<accession>A0A8X6TGH4</accession>
<dbReference type="Proteomes" id="UP000887013">
    <property type="component" value="Unassembled WGS sequence"/>
</dbReference>
<comment type="caution">
    <text evidence="2">The sequence shown here is derived from an EMBL/GenBank/DDBJ whole genome shotgun (WGS) entry which is preliminary data.</text>
</comment>
<gene>
    <name evidence="2" type="ORF">NPIL_187721</name>
</gene>